<protein>
    <recommendedName>
        <fullName evidence="3">EGF-like domain-containing protein</fullName>
    </recommendedName>
</protein>
<gene>
    <name evidence="4" type="ORF">KR093_008449</name>
</gene>
<dbReference type="SMART" id="SM00181">
    <property type="entry name" value="EGF"/>
    <property type="match status" value="5"/>
</dbReference>
<dbReference type="EMBL" id="JAJJHW010001127">
    <property type="protein sequence ID" value="KAH8377996.1"/>
    <property type="molecule type" value="Genomic_DNA"/>
</dbReference>
<dbReference type="Gene3D" id="2.10.25.10">
    <property type="entry name" value="Laminin"/>
    <property type="match status" value="3"/>
</dbReference>
<proteinExistence type="predicted"/>
<evidence type="ECO:0000313" key="4">
    <source>
        <dbReference type="EMBL" id="KAH8377996.1"/>
    </source>
</evidence>
<dbReference type="InterPro" id="IPR000742">
    <property type="entry name" value="EGF"/>
</dbReference>
<dbReference type="AlphaFoldDB" id="A0AAD4K6G2"/>
<feature type="domain" description="EGF-like" evidence="3">
    <location>
        <begin position="46"/>
        <end position="59"/>
    </location>
</feature>
<keyword evidence="1" id="KW-0812">Transmembrane</keyword>
<organism evidence="4 5">
    <name type="scientific">Drosophila rubida</name>
    <dbReference type="NCBI Taxonomy" id="30044"/>
    <lineage>
        <taxon>Eukaryota</taxon>
        <taxon>Metazoa</taxon>
        <taxon>Ecdysozoa</taxon>
        <taxon>Arthropoda</taxon>
        <taxon>Hexapoda</taxon>
        <taxon>Insecta</taxon>
        <taxon>Pterygota</taxon>
        <taxon>Neoptera</taxon>
        <taxon>Endopterygota</taxon>
        <taxon>Diptera</taxon>
        <taxon>Brachycera</taxon>
        <taxon>Muscomorpha</taxon>
        <taxon>Ephydroidea</taxon>
        <taxon>Drosophilidae</taxon>
        <taxon>Drosophila</taxon>
    </lineage>
</organism>
<comment type="caution">
    <text evidence="4">The sequence shown here is derived from an EMBL/GenBank/DDBJ whole genome shotgun (WGS) entry which is preliminary data.</text>
</comment>
<keyword evidence="2" id="KW-0732">Signal</keyword>
<dbReference type="PROSITE" id="PS01186">
    <property type="entry name" value="EGF_2"/>
    <property type="match status" value="1"/>
</dbReference>
<evidence type="ECO:0000313" key="5">
    <source>
        <dbReference type="Proteomes" id="UP001200034"/>
    </source>
</evidence>
<dbReference type="PANTHER" id="PTHR24047">
    <property type="entry name" value="FI01909P-RELATED"/>
    <property type="match status" value="1"/>
</dbReference>
<keyword evidence="1" id="KW-1133">Transmembrane helix</keyword>
<dbReference type="InterPro" id="IPR053255">
    <property type="entry name" value="EGF-like_domain"/>
</dbReference>
<feature type="transmembrane region" description="Helical" evidence="1">
    <location>
        <begin position="204"/>
        <end position="229"/>
    </location>
</feature>
<sequence length="251" mass="27845">MRELLVLTFGLIVCSGAEIRALNASWPVICQPSCDNHATCLPNNICQCFPGYMEQQGVCTPICSYDCGPHGNCIAPDRCGCDASYAWDAQIKRCKAHCSPACKVNEFCSEPDVCSCKPGYVHEQEVCRPQCSRGCGTHGRCVAPETCACFTGYEWNSKLFTCVPKCTPRCGSHSFCHKTNECKCLRGYKPDDGKSLSCSLPLVWWIYLIIALITIVIVCSVAGIIYYFVARGRNVNYYPNSNFYDTNRIVQ</sequence>
<evidence type="ECO:0000256" key="2">
    <source>
        <dbReference type="SAM" id="SignalP"/>
    </source>
</evidence>
<keyword evidence="5" id="KW-1185">Reference proteome</keyword>
<dbReference type="PANTHER" id="PTHR24047:SF32">
    <property type="entry name" value="FI01909P-RELATED"/>
    <property type="match status" value="1"/>
</dbReference>
<accession>A0AAD4K6G2</accession>
<evidence type="ECO:0000259" key="3">
    <source>
        <dbReference type="PROSITE" id="PS01186"/>
    </source>
</evidence>
<feature type="signal peptide" evidence="2">
    <location>
        <begin position="1"/>
        <end position="16"/>
    </location>
</feature>
<reference evidence="4" key="1">
    <citation type="journal article" date="2021" name="Mol. Ecol. Resour.">
        <title>Phylogenomic analyses of the genus Drosophila reveals genomic signals of climate adaptation.</title>
        <authorList>
            <person name="Li F."/>
            <person name="Rane R.V."/>
            <person name="Luria V."/>
            <person name="Xiong Z."/>
            <person name="Chen J."/>
            <person name="Li Z."/>
            <person name="Catullo R.A."/>
            <person name="Griffin P.C."/>
            <person name="Schiffer M."/>
            <person name="Pearce S."/>
            <person name="Lee S.F."/>
            <person name="McElroy K."/>
            <person name="Stocker A."/>
            <person name="Shirriffs J."/>
            <person name="Cockerell F."/>
            <person name="Coppin C."/>
            <person name="Sgro C.M."/>
            <person name="Karger A."/>
            <person name="Cain J.W."/>
            <person name="Weber J.A."/>
            <person name="Santpere G."/>
            <person name="Kirschner M.W."/>
            <person name="Hoffmann A.A."/>
            <person name="Oakeshott J.G."/>
            <person name="Zhang G."/>
        </authorList>
    </citation>
    <scope>NUCLEOTIDE SEQUENCE</scope>
    <source>
        <strain evidence="4">BGI-SZ-2011g</strain>
    </source>
</reference>
<feature type="chain" id="PRO_5042098401" description="EGF-like domain-containing protein" evidence="2">
    <location>
        <begin position="17"/>
        <end position="251"/>
    </location>
</feature>
<keyword evidence="1" id="KW-0472">Membrane</keyword>
<name>A0AAD4K6G2_9MUSC</name>
<evidence type="ECO:0000256" key="1">
    <source>
        <dbReference type="SAM" id="Phobius"/>
    </source>
</evidence>
<dbReference type="Proteomes" id="UP001200034">
    <property type="component" value="Unassembled WGS sequence"/>
</dbReference>